<dbReference type="Gene3D" id="2.30.40.10">
    <property type="entry name" value="Urease, subunit C, domain 1"/>
    <property type="match status" value="1"/>
</dbReference>
<dbReference type="InterPro" id="IPR011059">
    <property type="entry name" value="Metal-dep_hydrolase_composite"/>
</dbReference>
<reference evidence="1 2" key="1">
    <citation type="submission" date="2023-05" db="EMBL/GenBank/DDBJ databases">
        <title>Rombocin, a short stable natural nisin variant, displays selective antimicrobial activity against Listeria monocytogenes and employs dual mode of action to kill target bacterial strains.</title>
        <authorList>
            <person name="Wambui J."/>
            <person name="Stephan R."/>
            <person name="Kuipers O.P."/>
        </authorList>
    </citation>
    <scope>NUCLEOTIDE SEQUENCE [LARGE SCALE GENOMIC DNA]</scope>
    <source>
        <strain evidence="1 2">RC002</strain>
    </source>
</reference>
<sequence>MPAQSGYDALRRQVPVYYSIRKGNVISHTTLSKTTVTLEKEVVVDFQK</sequence>
<dbReference type="RefSeq" id="WP_284131518.1">
    <property type="nucleotide sequence ID" value="NZ_JASKYM010000001.1"/>
</dbReference>
<dbReference type="EMBL" id="JASKYM010000001">
    <property type="protein sequence ID" value="MDK2562545.1"/>
    <property type="molecule type" value="Genomic_DNA"/>
</dbReference>
<protein>
    <submittedName>
        <fullName evidence="1">Uncharacterized protein</fullName>
    </submittedName>
</protein>
<dbReference type="SUPFAM" id="SSF51338">
    <property type="entry name" value="Composite domain of metallo-dependent hydrolases"/>
    <property type="match status" value="1"/>
</dbReference>
<evidence type="ECO:0000313" key="2">
    <source>
        <dbReference type="Proteomes" id="UP001301012"/>
    </source>
</evidence>
<dbReference type="Proteomes" id="UP001301012">
    <property type="component" value="Unassembled WGS sequence"/>
</dbReference>
<comment type="caution">
    <text evidence="1">The sequence shown here is derived from an EMBL/GenBank/DDBJ whole genome shotgun (WGS) entry which is preliminary data.</text>
</comment>
<organism evidence="1 2">
    <name type="scientific">Romboutsia sedimentorum</name>
    <dbReference type="NCBI Taxonomy" id="1368474"/>
    <lineage>
        <taxon>Bacteria</taxon>
        <taxon>Bacillati</taxon>
        <taxon>Bacillota</taxon>
        <taxon>Clostridia</taxon>
        <taxon>Peptostreptococcales</taxon>
        <taxon>Peptostreptococcaceae</taxon>
        <taxon>Romboutsia</taxon>
    </lineage>
</organism>
<keyword evidence="2" id="KW-1185">Reference proteome</keyword>
<proteinExistence type="predicted"/>
<accession>A0ABT7E6I5</accession>
<gene>
    <name evidence="1" type="ORF">QOZ84_03210</name>
</gene>
<name>A0ABT7E6I5_9FIRM</name>
<evidence type="ECO:0000313" key="1">
    <source>
        <dbReference type="EMBL" id="MDK2562545.1"/>
    </source>
</evidence>